<proteinExistence type="predicted"/>
<accession>A0A9N8HZV7</accession>
<feature type="compositionally biased region" description="Basic and acidic residues" evidence="1">
    <location>
        <begin position="191"/>
        <end position="207"/>
    </location>
</feature>
<evidence type="ECO:0000313" key="3">
    <source>
        <dbReference type="Proteomes" id="UP001153069"/>
    </source>
</evidence>
<comment type="caution">
    <text evidence="2">The sequence shown here is derived from an EMBL/GenBank/DDBJ whole genome shotgun (WGS) entry which is preliminary data.</text>
</comment>
<dbReference type="AlphaFoldDB" id="A0A9N8HZV7"/>
<gene>
    <name evidence="2" type="ORF">SEMRO_4308_G353691.1</name>
</gene>
<reference evidence="2" key="1">
    <citation type="submission" date="2020-06" db="EMBL/GenBank/DDBJ databases">
        <authorList>
            <consortium name="Plant Systems Biology data submission"/>
        </authorList>
    </citation>
    <scope>NUCLEOTIDE SEQUENCE</scope>
    <source>
        <strain evidence="2">D6</strain>
    </source>
</reference>
<name>A0A9N8HZV7_9STRA</name>
<sequence>MTHLVTDSWIDQGEYRTVSEFLKDDKGHVYSIWPRGQLPASRLTSVGFTETTLDASDFGRMRAITGARRNIITSHYARTPSPAPTSTPPVRLQAATLALPHGFALPPGMNFEAFLGTLLEKHQQENGGKSPTVASRINPPCPHFQILNTGPPNIIRKPFPVPMQPNTSSPVPPVPRTTSAKVSPANSQNDDTPHGMKKAAELAHDPITEYPSTEEEQETEEEEDTKLPAEANQPST</sequence>
<organism evidence="2 3">
    <name type="scientific">Seminavis robusta</name>
    <dbReference type="NCBI Taxonomy" id="568900"/>
    <lineage>
        <taxon>Eukaryota</taxon>
        <taxon>Sar</taxon>
        <taxon>Stramenopiles</taxon>
        <taxon>Ochrophyta</taxon>
        <taxon>Bacillariophyta</taxon>
        <taxon>Bacillariophyceae</taxon>
        <taxon>Bacillariophycidae</taxon>
        <taxon>Naviculales</taxon>
        <taxon>Naviculaceae</taxon>
        <taxon>Seminavis</taxon>
    </lineage>
</organism>
<dbReference type="EMBL" id="CAICTM010004306">
    <property type="protein sequence ID" value="CAB9531926.1"/>
    <property type="molecule type" value="Genomic_DNA"/>
</dbReference>
<keyword evidence="3" id="KW-1185">Reference proteome</keyword>
<evidence type="ECO:0000313" key="2">
    <source>
        <dbReference type="EMBL" id="CAB9531926.1"/>
    </source>
</evidence>
<dbReference type="Proteomes" id="UP001153069">
    <property type="component" value="Unassembled WGS sequence"/>
</dbReference>
<feature type="region of interest" description="Disordered" evidence="1">
    <location>
        <begin position="157"/>
        <end position="236"/>
    </location>
</feature>
<feature type="compositionally biased region" description="Polar residues" evidence="1">
    <location>
        <begin position="180"/>
        <end position="190"/>
    </location>
</feature>
<protein>
    <submittedName>
        <fullName evidence="2">Uncharacterized protein</fullName>
    </submittedName>
</protein>
<evidence type="ECO:0000256" key="1">
    <source>
        <dbReference type="SAM" id="MobiDB-lite"/>
    </source>
</evidence>
<feature type="compositionally biased region" description="Acidic residues" evidence="1">
    <location>
        <begin position="212"/>
        <end position="224"/>
    </location>
</feature>